<comment type="caution">
    <text evidence="3">The sequence shown here is derived from an EMBL/GenBank/DDBJ whole genome shotgun (WGS) entry which is preliminary data.</text>
</comment>
<proteinExistence type="predicted"/>
<accession>A0ABR1YKN3</accession>
<feature type="compositionally biased region" description="Basic residues" evidence="2">
    <location>
        <begin position="115"/>
        <end position="129"/>
    </location>
</feature>
<keyword evidence="1" id="KW-0175">Coiled coil</keyword>
<name>A0ABR1YKN3_9PEZI</name>
<protein>
    <submittedName>
        <fullName evidence="3">Uncharacterized protein</fullName>
    </submittedName>
</protein>
<evidence type="ECO:0000256" key="2">
    <source>
        <dbReference type="SAM" id="MobiDB-lite"/>
    </source>
</evidence>
<dbReference type="Proteomes" id="UP001492380">
    <property type="component" value="Unassembled WGS sequence"/>
</dbReference>
<dbReference type="EMBL" id="JBBWRZ010000007">
    <property type="protein sequence ID" value="KAK8232258.1"/>
    <property type="molecule type" value="Genomic_DNA"/>
</dbReference>
<evidence type="ECO:0000313" key="3">
    <source>
        <dbReference type="EMBL" id="KAK8232258.1"/>
    </source>
</evidence>
<feature type="region of interest" description="Disordered" evidence="2">
    <location>
        <begin position="103"/>
        <end position="132"/>
    </location>
</feature>
<evidence type="ECO:0000256" key="1">
    <source>
        <dbReference type="SAM" id="Coils"/>
    </source>
</evidence>
<gene>
    <name evidence="3" type="ORF">HDK90DRAFT_512206</name>
</gene>
<sequence>MDRQPSSQAKSIPTTAPHPLHLAFAIAVVKSKPIDLSVKEYILRLRESFRPVRDSRDPHASQPRFDPAAFWQKRCERAEATHAGMQAQILDLERALEKLKISSGAAAQEPQAGPARRKTAKPAASKRKRDLVDVDDGTSADIDALEGSGTEGPVLARHLYKAHKLSNEADFTSSDLSYHLVQACQSLTALVLGARQRYEQRISSKDPLATAGSSTAIPGPVMGAYQKELRTTFETATRSFAGLLGYLSKLAESASSTKEATSAVVFEVVSGFSRIMDNMRDTARTEALSSLSEDGQPRRSQKSKKSQEGVDVAHELFKFLFSCLAAPSPTDFSHRQVFEGFLFVILQRCGKCVFQCSFGHESTGTIEGDMRAWNHPEGDGLVAGSPDEKAMSLELQYLVLLFRRAIVVAPNYLVQEDPASTSAKPKRQRTATTTNRKVAKASASTLRAGLGVVARNRLQQTLFNAVFGEGPSSDEFMDCLRMPTQPGSTPQIPKQEQKDVKSWFEEQLWNVLGWDILQQAVEAS</sequence>
<organism evidence="3 4">
    <name type="scientific">Phyllosticta capitalensis</name>
    <dbReference type="NCBI Taxonomy" id="121624"/>
    <lineage>
        <taxon>Eukaryota</taxon>
        <taxon>Fungi</taxon>
        <taxon>Dikarya</taxon>
        <taxon>Ascomycota</taxon>
        <taxon>Pezizomycotina</taxon>
        <taxon>Dothideomycetes</taxon>
        <taxon>Dothideomycetes incertae sedis</taxon>
        <taxon>Botryosphaeriales</taxon>
        <taxon>Phyllostictaceae</taxon>
        <taxon>Phyllosticta</taxon>
    </lineage>
</organism>
<feature type="coiled-coil region" evidence="1">
    <location>
        <begin position="75"/>
        <end position="102"/>
    </location>
</feature>
<reference evidence="3 4" key="1">
    <citation type="submission" date="2024-04" db="EMBL/GenBank/DDBJ databases">
        <title>Phyllosticta paracitricarpa is synonymous to the EU quarantine fungus P. citricarpa based on phylogenomic analyses.</title>
        <authorList>
            <consortium name="Lawrence Berkeley National Laboratory"/>
            <person name="Van Ingen-Buijs V.A."/>
            <person name="Van Westerhoven A.C."/>
            <person name="Haridas S."/>
            <person name="Skiadas P."/>
            <person name="Martin F."/>
            <person name="Groenewald J.Z."/>
            <person name="Crous P.W."/>
            <person name="Seidl M.F."/>
        </authorList>
    </citation>
    <scope>NUCLEOTIDE SEQUENCE [LARGE SCALE GENOMIC DNA]</scope>
    <source>
        <strain evidence="3 4">CBS 123374</strain>
    </source>
</reference>
<feature type="compositionally biased region" description="Low complexity" evidence="2">
    <location>
        <begin position="103"/>
        <end position="114"/>
    </location>
</feature>
<keyword evidence="4" id="KW-1185">Reference proteome</keyword>
<feature type="region of interest" description="Disordered" evidence="2">
    <location>
        <begin position="285"/>
        <end position="307"/>
    </location>
</feature>
<evidence type="ECO:0000313" key="4">
    <source>
        <dbReference type="Proteomes" id="UP001492380"/>
    </source>
</evidence>